<feature type="domain" description="Reverse transcriptase zinc-binding" evidence="1">
    <location>
        <begin position="25"/>
        <end position="111"/>
    </location>
</feature>
<dbReference type="EMBL" id="BSYR01000016">
    <property type="protein sequence ID" value="GMI79291.1"/>
    <property type="molecule type" value="Genomic_DNA"/>
</dbReference>
<keyword evidence="3" id="KW-1185">Reference proteome</keyword>
<gene>
    <name evidence="2" type="ORF">HRI_001598400</name>
</gene>
<evidence type="ECO:0000313" key="2">
    <source>
        <dbReference type="EMBL" id="GMI79291.1"/>
    </source>
</evidence>
<evidence type="ECO:0000259" key="1">
    <source>
        <dbReference type="Pfam" id="PF13966"/>
    </source>
</evidence>
<protein>
    <recommendedName>
        <fullName evidence="1">Reverse transcriptase zinc-binding domain-containing protein</fullName>
    </recommendedName>
</protein>
<dbReference type="AlphaFoldDB" id="A0A9W7HL28"/>
<dbReference type="InterPro" id="IPR026960">
    <property type="entry name" value="RVT-Znf"/>
</dbReference>
<evidence type="ECO:0000313" key="3">
    <source>
        <dbReference type="Proteomes" id="UP001165190"/>
    </source>
</evidence>
<proteinExistence type="predicted"/>
<dbReference type="OrthoDB" id="1752219at2759"/>
<name>A0A9W7HL28_HIBTR</name>
<dbReference type="Pfam" id="PF13966">
    <property type="entry name" value="zf-RVT"/>
    <property type="match status" value="1"/>
</dbReference>
<dbReference type="Proteomes" id="UP001165190">
    <property type="component" value="Unassembled WGS sequence"/>
</dbReference>
<comment type="caution">
    <text evidence="2">The sequence shown here is derived from an EMBL/GenBank/DDBJ whole genome shotgun (WGS) entry which is preliminary data.</text>
</comment>
<accession>A0A9W7HL28</accession>
<organism evidence="2 3">
    <name type="scientific">Hibiscus trionum</name>
    <name type="common">Flower of an hour</name>
    <dbReference type="NCBI Taxonomy" id="183268"/>
    <lineage>
        <taxon>Eukaryota</taxon>
        <taxon>Viridiplantae</taxon>
        <taxon>Streptophyta</taxon>
        <taxon>Embryophyta</taxon>
        <taxon>Tracheophyta</taxon>
        <taxon>Spermatophyta</taxon>
        <taxon>Magnoliopsida</taxon>
        <taxon>eudicotyledons</taxon>
        <taxon>Gunneridae</taxon>
        <taxon>Pentapetalae</taxon>
        <taxon>rosids</taxon>
        <taxon>malvids</taxon>
        <taxon>Malvales</taxon>
        <taxon>Malvaceae</taxon>
        <taxon>Malvoideae</taxon>
        <taxon>Hibiscus</taxon>
    </lineage>
</organism>
<sequence>MPIHPPCPAFGVDRIGWKGEKSGSFSVKSAYFRLTGFGMVQGVNVWSTIWKLQLPQRIHTFVWLSLRDSLLTNANRVRRHMAASPCCGLCYNGYKDLTHALRDCLRVKEVWNQVVPSGF</sequence>
<reference evidence="2" key="1">
    <citation type="submission" date="2023-05" db="EMBL/GenBank/DDBJ databases">
        <title>Genome and transcriptome analyses reveal genes involved in the formation of fine ridges on petal epidermal cells in Hibiscus trionum.</title>
        <authorList>
            <person name="Koshimizu S."/>
            <person name="Masuda S."/>
            <person name="Ishii T."/>
            <person name="Shirasu K."/>
            <person name="Hoshino A."/>
            <person name="Arita M."/>
        </authorList>
    </citation>
    <scope>NUCLEOTIDE SEQUENCE</scope>
    <source>
        <strain evidence="2">Hamamatsu line</strain>
    </source>
</reference>